<dbReference type="EMBL" id="CABFWE030000001">
    <property type="protein sequence ID" value="CAD7023702.1"/>
    <property type="molecule type" value="Genomic_DNA"/>
</dbReference>
<dbReference type="RefSeq" id="WP_142586582.1">
    <property type="nucleotide sequence ID" value="NZ_CABFWE030000001.1"/>
</dbReference>
<feature type="transmembrane region" description="Helical" evidence="1">
    <location>
        <begin position="47"/>
        <end position="68"/>
    </location>
</feature>
<gene>
    <name evidence="2" type="ORF">RHAB21_00316</name>
</gene>
<protein>
    <submittedName>
        <fullName evidence="2">Uncharacterized protein</fullName>
    </submittedName>
</protein>
<keyword evidence="1" id="KW-0472">Membrane</keyword>
<dbReference type="Proteomes" id="UP000601041">
    <property type="component" value="Unassembled WGS sequence"/>
</dbReference>
<keyword evidence="3" id="KW-1185">Reference proteome</keyword>
<evidence type="ECO:0000256" key="1">
    <source>
        <dbReference type="SAM" id="Phobius"/>
    </source>
</evidence>
<comment type="caution">
    <text evidence="2">The sequence shown here is derived from an EMBL/GenBank/DDBJ whole genome shotgun (WGS) entry which is preliminary data.</text>
</comment>
<reference evidence="2 3" key="1">
    <citation type="submission" date="2020-11" db="EMBL/GenBank/DDBJ databases">
        <authorList>
            <person name="Lassalle F."/>
        </authorList>
    </citation>
    <scope>NUCLEOTIDE SEQUENCE [LARGE SCALE GENOMIC DNA]</scope>
    <source>
        <strain evidence="2 3">AB21</strain>
    </source>
</reference>
<feature type="transmembrane region" description="Helical" evidence="1">
    <location>
        <begin position="93"/>
        <end position="114"/>
    </location>
</feature>
<sequence>MKVPPLLSIMAGFALWSVLFLLLYGVQAAGCHLAGGEASAIAGYYPALRWTLVILAALGTSAVMLLSWKKRTTRPDPSKVDDLTDFTRELSRYVWLGAAVATPFTFIGVISLTLCGT</sequence>
<proteinExistence type="predicted"/>
<evidence type="ECO:0000313" key="3">
    <source>
        <dbReference type="Proteomes" id="UP000601041"/>
    </source>
</evidence>
<keyword evidence="1" id="KW-0812">Transmembrane</keyword>
<accession>A0ABM8PDH7</accession>
<name>A0ABM8PDH7_9HYPH</name>
<evidence type="ECO:0000313" key="2">
    <source>
        <dbReference type="EMBL" id="CAD7023702.1"/>
    </source>
</evidence>
<organism evidence="2 3">
    <name type="scientific">Pseudorhizobium halotolerans</name>
    <dbReference type="NCBI Taxonomy" id="1233081"/>
    <lineage>
        <taxon>Bacteria</taxon>
        <taxon>Pseudomonadati</taxon>
        <taxon>Pseudomonadota</taxon>
        <taxon>Alphaproteobacteria</taxon>
        <taxon>Hyphomicrobiales</taxon>
        <taxon>Rhizobiaceae</taxon>
        <taxon>Rhizobium/Agrobacterium group</taxon>
        <taxon>Pseudorhizobium</taxon>
    </lineage>
</organism>
<keyword evidence="1" id="KW-1133">Transmembrane helix</keyword>